<feature type="compositionally biased region" description="Basic residues" evidence="1">
    <location>
        <begin position="1"/>
        <end position="11"/>
    </location>
</feature>
<accession>A0A2T4CHS1</accession>
<protein>
    <submittedName>
        <fullName evidence="2">Uncharacterized protein</fullName>
    </submittedName>
</protein>
<sequence length="97" mass="11179">MSWRRAWKKREGRVPPRDSILMPSALAISHSSIPPSPLENEHHRDRRQCLRTCTSTHMPCWAWSRFGRGRVDAQRTSLDSTRLIGPLPDSLLHVHSC</sequence>
<proteinExistence type="predicted"/>
<organism evidence="2 3">
    <name type="scientific">Trichoderma longibrachiatum ATCC 18648</name>
    <dbReference type="NCBI Taxonomy" id="983965"/>
    <lineage>
        <taxon>Eukaryota</taxon>
        <taxon>Fungi</taxon>
        <taxon>Dikarya</taxon>
        <taxon>Ascomycota</taxon>
        <taxon>Pezizomycotina</taxon>
        <taxon>Sordariomycetes</taxon>
        <taxon>Hypocreomycetidae</taxon>
        <taxon>Hypocreales</taxon>
        <taxon>Hypocreaceae</taxon>
        <taxon>Trichoderma</taxon>
    </lineage>
</organism>
<evidence type="ECO:0000313" key="2">
    <source>
        <dbReference type="EMBL" id="PTB81103.1"/>
    </source>
</evidence>
<keyword evidence="3" id="KW-1185">Reference proteome</keyword>
<name>A0A2T4CHS1_TRILO</name>
<dbReference type="EMBL" id="KZ679126">
    <property type="protein sequence ID" value="PTB81103.1"/>
    <property type="molecule type" value="Genomic_DNA"/>
</dbReference>
<dbReference type="AlphaFoldDB" id="A0A2T4CHS1"/>
<reference evidence="2 3" key="1">
    <citation type="submission" date="2016-07" db="EMBL/GenBank/DDBJ databases">
        <title>Multiple horizontal gene transfer events from other fungi enriched the ability of initially mycotrophic Trichoderma (Ascomycota) to feed on dead plant biomass.</title>
        <authorList>
            <consortium name="DOE Joint Genome Institute"/>
            <person name="Aerts A."/>
            <person name="Atanasova L."/>
            <person name="Chenthamara K."/>
            <person name="Zhang J."/>
            <person name="Grujic M."/>
            <person name="Henrissat B."/>
            <person name="Kuo A."/>
            <person name="Salamov A."/>
            <person name="Lipzen A."/>
            <person name="Labutti K."/>
            <person name="Barry K."/>
            <person name="Miao Y."/>
            <person name="Rahimi M.J."/>
            <person name="Shen Q."/>
            <person name="Grigoriev I.V."/>
            <person name="Kubicek C.P."/>
            <person name="Druzhinina I.S."/>
        </authorList>
    </citation>
    <scope>NUCLEOTIDE SEQUENCE [LARGE SCALE GENOMIC DNA]</scope>
    <source>
        <strain evidence="2 3">ATCC 18648</strain>
    </source>
</reference>
<evidence type="ECO:0000313" key="3">
    <source>
        <dbReference type="Proteomes" id="UP000240760"/>
    </source>
</evidence>
<evidence type="ECO:0000256" key="1">
    <source>
        <dbReference type="SAM" id="MobiDB-lite"/>
    </source>
</evidence>
<gene>
    <name evidence="2" type="ORF">M440DRAFT_76763</name>
</gene>
<dbReference type="Proteomes" id="UP000240760">
    <property type="component" value="Unassembled WGS sequence"/>
</dbReference>
<feature type="region of interest" description="Disordered" evidence="1">
    <location>
        <begin position="1"/>
        <end position="20"/>
    </location>
</feature>